<sequence>MQQDFLQQRKKQRYLVLVFAGAIFVILLLIWSNFFNKPSSEPTLPSPGVVIVPKEIKINTDILKDPRLGELQPYEEIAPFTETDTEKIGRKNPFVSF</sequence>
<evidence type="ECO:0000313" key="3">
    <source>
        <dbReference type="Proteomes" id="UP000230273"/>
    </source>
</evidence>
<keyword evidence="1" id="KW-0472">Membrane</keyword>
<evidence type="ECO:0000256" key="1">
    <source>
        <dbReference type="SAM" id="Phobius"/>
    </source>
</evidence>
<reference evidence="2 3" key="1">
    <citation type="submission" date="2017-09" db="EMBL/GenBank/DDBJ databases">
        <title>Depth-based differentiation of microbial function through sediment-hosted aquifers and enrichment of novel symbionts in the deep terrestrial subsurface.</title>
        <authorList>
            <person name="Probst A.J."/>
            <person name="Ladd B."/>
            <person name="Jarett J.K."/>
            <person name="Geller-Mcgrath D.E."/>
            <person name="Sieber C.M."/>
            <person name="Emerson J.B."/>
            <person name="Anantharaman K."/>
            <person name="Thomas B.C."/>
            <person name="Malmstrom R."/>
            <person name="Stieglmeier M."/>
            <person name="Klingl A."/>
            <person name="Woyke T."/>
            <person name="Ryan C.M."/>
            <person name="Banfield J.F."/>
        </authorList>
    </citation>
    <scope>NUCLEOTIDE SEQUENCE [LARGE SCALE GENOMIC DNA]</scope>
    <source>
        <strain evidence="2">CG23_combo_of_CG06-09_8_20_14_all_38_19</strain>
    </source>
</reference>
<dbReference type="Proteomes" id="UP000230273">
    <property type="component" value="Unassembled WGS sequence"/>
</dbReference>
<accession>A0A2G9YX29</accession>
<feature type="transmembrane region" description="Helical" evidence="1">
    <location>
        <begin position="14"/>
        <end position="34"/>
    </location>
</feature>
<gene>
    <name evidence="2" type="ORF">COX36_01375</name>
</gene>
<proteinExistence type="predicted"/>
<dbReference type="EMBL" id="PCRP01000021">
    <property type="protein sequence ID" value="PIP23797.1"/>
    <property type="molecule type" value="Genomic_DNA"/>
</dbReference>
<dbReference type="AlphaFoldDB" id="A0A2G9YX29"/>
<keyword evidence="1" id="KW-1133">Transmembrane helix</keyword>
<protein>
    <submittedName>
        <fullName evidence="2">Uncharacterized protein</fullName>
    </submittedName>
</protein>
<name>A0A2G9YX29_9BACT</name>
<organism evidence="2 3">
    <name type="scientific">Candidatus Nealsonbacteria bacterium CG23_combo_of_CG06-09_8_20_14_all_38_19</name>
    <dbReference type="NCBI Taxonomy" id="1974721"/>
    <lineage>
        <taxon>Bacteria</taxon>
        <taxon>Candidatus Nealsoniibacteriota</taxon>
    </lineage>
</organism>
<keyword evidence="1" id="KW-0812">Transmembrane</keyword>
<comment type="caution">
    <text evidence="2">The sequence shown here is derived from an EMBL/GenBank/DDBJ whole genome shotgun (WGS) entry which is preliminary data.</text>
</comment>
<evidence type="ECO:0000313" key="2">
    <source>
        <dbReference type="EMBL" id="PIP23797.1"/>
    </source>
</evidence>